<feature type="region of interest" description="Disordered" evidence="1">
    <location>
        <begin position="17"/>
        <end position="44"/>
    </location>
</feature>
<evidence type="ECO:0000313" key="2">
    <source>
        <dbReference type="EMBL" id="ETN99472.1"/>
    </source>
</evidence>
<sequence length="194" mass="22193">MTKYLWDNIKQQLKTKSEKAREEVEMNDNSIDNEDKTTPLPQTPLSKNSIQDWGLCEVLSRVKVGNGVKYIGETDLMKGEIIDLEKETFSHEMATTYIGLNRHFSIRGPFGKAIGPENSQCDLQIETIKNRQLYNVIKNIGYPPFVETKLLGLNWRSGNIIFDTLPGRDIFARRNEIEKFNPAKKETGRGKDSI</sequence>
<gene>
    <name evidence="2" type="ORF">RFI_38002</name>
</gene>
<name>X6LBU5_RETFI</name>
<reference evidence="2 3" key="1">
    <citation type="journal article" date="2013" name="Curr. Biol.">
        <title>The Genome of the Foraminiferan Reticulomyxa filosa.</title>
        <authorList>
            <person name="Glockner G."/>
            <person name="Hulsmann N."/>
            <person name="Schleicher M."/>
            <person name="Noegel A.A."/>
            <person name="Eichinger L."/>
            <person name="Gallinger C."/>
            <person name="Pawlowski J."/>
            <person name="Sierra R."/>
            <person name="Euteneuer U."/>
            <person name="Pillet L."/>
            <person name="Moustafa A."/>
            <person name="Platzer M."/>
            <person name="Groth M."/>
            <person name="Szafranski K."/>
            <person name="Schliwa M."/>
        </authorList>
    </citation>
    <scope>NUCLEOTIDE SEQUENCE [LARGE SCALE GENOMIC DNA]</scope>
</reference>
<organism evidence="2 3">
    <name type="scientific">Reticulomyxa filosa</name>
    <dbReference type="NCBI Taxonomy" id="46433"/>
    <lineage>
        <taxon>Eukaryota</taxon>
        <taxon>Sar</taxon>
        <taxon>Rhizaria</taxon>
        <taxon>Retaria</taxon>
        <taxon>Foraminifera</taxon>
        <taxon>Monothalamids</taxon>
        <taxon>Reticulomyxidae</taxon>
        <taxon>Reticulomyxa</taxon>
    </lineage>
</organism>
<comment type="caution">
    <text evidence="2">The sequence shown here is derived from an EMBL/GenBank/DDBJ whole genome shotgun (WGS) entry which is preliminary data.</text>
</comment>
<dbReference type="AlphaFoldDB" id="X6LBU5"/>
<dbReference type="Proteomes" id="UP000023152">
    <property type="component" value="Unassembled WGS sequence"/>
</dbReference>
<accession>X6LBU5</accession>
<evidence type="ECO:0000256" key="1">
    <source>
        <dbReference type="SAM" id="MobiDB-lite"/>
    </source>
</evidence>
<protein>
    <submittedName>
        <fullName evidence="2">Uncharacterized protein</fullName>
    </submittedName>
</protein>
<proteinExistence type="predicted"/>
<dbReference type="EMBL" id="ASPP01043821">
    <property type="protein sequence ID" value="ETN99472.1"/>
    <property type="molecule type" value="Genomic_DNA"/>
</dbReference>
<evidence type="ECO:0000313" key="3">
    <source>
        <dbReference type="Proteomes" id="UP000023152"/>
    </source>
</evidence>
<keyword evidence="3" id="KW-1185">Reference proteome</keyword>